<keyword evidence="2" id="KW-1185">Reference proteome</keyword>
<protein>
    <submittedName>
        <fullName evidence="1">Uncharacterized protein</fullName>
    </submittedName>
</protein>
<dbReference type="AlphaFoldDB" id="A0AAD6VEJ0"/>
<sequence length="206" mass="23934">LSRSMAIGGGSPSVLVLTVRLFGQDEDGNDRRYADLRQKDKARVDAIQRHERTWENDHQHMCVFSRKCVRTVEPNRDGSLSPCLPCRAVLHSSRFRAILAIEMPQPDNFRYINICFNPRYVRLRLQIWLTEPHFQDPENILLRFIRGVLAGQFDDEKVFFGLLEAMVQSKDREARGVGRQNFQFAPEWDEFVQITSTYVIVHSISP</sequence>
<name>A0AAD6VEJ0_9AGAR</name>
<reference evidence="1" key="1">
    <citation type="submission" date="2023-03" db="EMBL/GenBank/DDBJ databases">
        <title>Massive genome expansion in bonnet fungi (Mycena s.s.) driven by repeated elements and novel gene families across ecological guilds.</title>
        <authorList>
            <consortium name="Lawrence Berkeley National Laboratory"/>
            <person name="Harder C.B."/>
            <person name="Miyauchi S."/>
            <person name="Viragh M."/>
            <person name="Kuo A."/>
            <person name="Thoen E."/>
            <person name="Andreopoulos B."/>
            <person name="Lu D."/>
            <person name="Skrede I."/>
            <person name="Drula E."/>
            <person name="Henrissat B."/>
            <person name="Morin E."/>
            <person name="Kohler A."/>
            <person name="Barry K."/>
            <person name="LaButti K."/>
            <person name="Morin E."/>
            <person name="Salamov A."/>
            <person name="Lipzen A."/>
            <person name="Mereny Z."/>
            <person name="Hegedus B."/>
            <person name="Baldrian P."/>
            <person name="Stursova M."/>
            <person name="Weitz H."/>
            <person name="Taylor A."/>
            <person name="Grigoriev I.V."/>
            <person name="Nagy L.G."/>
            <person name="Martin F."/>
            <person name="Kauserud H."/>
        </authorList>
    </citation>
    <scope>NUCLEOTIDE SEQUENCE</scope>
    <source>
        <strain evidence="1">9144</strain>
    </source>
</reference>
<evidence type="ECO:0000313" key="1">
    <source>
        <dbReference type="EMBL" id="KAJ7210720.1"/>
    </source>
</evidence>
<proteinExistence type="predicted"/>
<dbReference type="EMBL" id="JARJCW010000027">
    <property type="protein sequence ID" value="KAJ7210720.1"/>
    <property type="molecule type" value="Genomic_DNA"/>
</dbReference>
<feature type="non-terminal residue" evidence="1">
    <location>
        <position position="206"/>
    </location>
</feature>
<organism evidence="1 2">
    <name type="scientific">Mycena pura</name>
    <dbReference type="NCBI Taxonomy" id="153505"/>
    <lineage>
        <taxon>Eukaryota</taxon>
        <taxon>Fungi</taxon>
        <taxon>Dikarya</taxon>
        <taxon>Basidiomycota</taxon>
        <taxon>Agaricomycotina</taxon>
        <taxon>Agaricomycetes</taxon>
        <taxon>Agaricomycetidae</taxon>
        <taxon>Agaricales</taxon>
        <taxon>Marasmiineae</taxon>
        <taxon>Mycenaceae</taxon>
        <taxon>Mycena</taxon>
    </lineage>
</organism>
<gene>
    <name evidence="1" type="ORF">GGX14DRAFT_363101</name>
</gene>
<accession>A0AAD6VEJ0</accession>
<evidence type="ECO:0000313" key="2">
    <source>
        <dbReference type="Proteomes" id="UP001219525"/>
    </source>
</evidence>
<comment type="caution">
    <text evidence="1">The sequence shown here is derived from an EMBL/GenBank/DDBJ whole genome shotgun (WGS) entry which is preliminary data.</text>
</comment>
<dbReference type="Proteomes" id="UP001219525">
    <property type="component" value="Unassembled WGS sequence"/>
</dbReference>